<keyword evidence="13" id="KW-1185">Reference proteome</keyword>
<dbReference type="PANTHER" id="PTHR10969">
    <property type="entry name" value="MICROTUBULE-ASSOCIATED PROTEINS 1A/1B LIGHT CHAIN 3-RELATED"/>
    <property type="match status" value="1"/>
</dbReference>
<dbReference type="EMBL" id="RDQH01000336">
    <property type="protein sequence ID" value="RXH85943.1"/>
    <property type="molecule type" value="Genomic_DNA"/>
</dbReference>
<keyword evidence="7" id="KW-0653">Protein transport</keyword>
<keyword evidence="11" id="KW-0072">Autophagy</keyword>
<comment type="function">
    <text evidence="1">Ubiquitin-like modifier involved in autophagosomes formation. May mediate the delivery of the autophagosomes to the vacuole via the microtubule cytoskeleton.</text>
</comment>
<dbReference type="Gene3D" id="3.10.20.90">
    <property type="entry name" value="Phosphatidylinositol 3-kinase Catalytic Subunit, Chain A, domain 1"/>
    <property type="match status" value="3"/>
</dbReference>
<keyword evidence="6" id="KW-0833">Ubl conjugation pathway</keyword>
<dbReference type="STRING" id="3750.A0A498IWW2"/>
<dbReference type="GO" id="GO:0005874">
    <property type="term" value="C:microtubule"/>
    <property type="evidence" value="ECO:0007669"/>
    <property type="project" value="UniProtKB-KW"/>
</dbReference>
<keyword evidence="5" id="KW-0493">Microtubule</keyword>
<evidence type="ECO:0000256" key="2">
    <source>
        <dbReference type="ARBA" id="ARBA00004245"/>
    </source>
</evidence>
<evidence type="ECO:0000256" key="7">
    <source>
        <dbReference type="ARBA" id="ARBA00022927"/>
    </source>
</evidence>
<keyword evidence="10" id="KW-0449">Lipoprotein</keyword>
<dbReference type="Pfam" id="PF02991">
    <property type="entry name" value="ATG8"/>
    <property type="match status" value="3"/>
</dbReference>
<evidence type="ECO:0000256" key="3">
    <source>
        <dbReference type="ARBA" id="ARBA00004370"/>
    </source>
</evidence>
<dbReference type="GO" id="GO:0005776">
    <property type="term" value="C:autophagosome"/>
    <property type="evidence" value="ECO:0007669"/>
    <property type="project" value="UniProtKB-ARBA"/>
</dbReference>
<dbReference type="InterPro" id="IPR004241">
    <property type="entry name" value="Atg8-like"/>
</dbReference>
<comment type="caution">
    <text evidence="12">The sequence shown here is derived from an EMBL/GenBank/DDBJ whole genome shotgun (WGS) entry which is preliminary data.</text>
</comment>
<dbReference type="GO" id="GO:0016020">
    <property type="term" value="C:membrane"/>
    <property type="evidence" value="ECO:0007669"/>
    <property type="project" value="UniProtKB-SubCell"/>
</dbReference>
<organism evidence="12 13">
    <name type="scientific">Malus domestica</name>
    <name type="common">Apple</name>
    <name type="synonym">Pyrus malus</name>
    <dbReference type="NCBI Taxonomy" id="3750"/>
    <lineage>
        <taxon>Eukaryota</taxon>
        <taxon>Viridiplantae</taxon>
        <taxon>Streptophyta</taxon>
        <taxon>Embryophyta</taxon>
        <taxon>Tracheophyta</taxon>
        <taxon>Spermatophyta</taxon>
        <taxon>Magnoliopsida</taxon>
        <taxon>eudicotyledons</taxon>
        <taxon>Gunneridae</taxon>
        <taxon>Pentapetalae</taxon>
        <taxon>rosids</taxon>
        <taxon>fabids</taxon>
        <taxon>Rosales</taxon>
        <taxon>Rosaceae</taxon>
        <taxon>Amygdaloideae</taxon>
        <taxon>Maleae</taxon>
        <taxon>Malus</taxon>
    </lineage>
</organism>
<evidence type="ECO:0000256" key="4">
    <source>
        <dbReference type="ARBA" id="ARBA00007293"/>
    </source>
</evidence>
<proteinExistence type="inferred from homology"/>
<keyword evidence="8" id="KW-0472">Membrane</keyword>
<evidence type="ECO:0000256" key="9">
    <source>
        <dbReference type="ARBA" id="ARBA00023212"/>
    </source>
</evidence>
<keyword evidence="9" id="KW-0963">Cytoplasm</keyword>
<dbReference type="AlphaFoldDB" id="A0A498IWW2"/>
<evidence type="ECO:0000256" key="8">
    <source>
        <dbReference type="ARBA" id="ARBA00023136"/>
    </source>
</evidence>
<dbReference type="GO" id="GO:0006914">
    <property type="term" value="P:autophagy"/>
    <property type="evidence" value="ECO:0007669"/>
    <property type="project" value="UniProtKB-KW"/>
</dbReference>
<dbReference type="InterPro" id="IPR029071">
    <property type="entry name" value="Ubiquitin-like_domsf"/>
</dbReference>
<keyword evidence="9" id="KW-0206">Cytoskeleton</keyword>
<gene>
    <name evidence="12" type="ORF">DVH24_016996</name>
</gene>
<comment type="subcellular location">
    <subcellularLocation>
        <location evidence="2">Cytoplasm</location>
        <location evidence="2">Cytoskeleton</location>
    </subcellularLocation>
    <subcellularLocation>
        <location evidence="3">Membrane</location>
    </subcellularLocation>
</comment>
<comment type="similarity">
    <text evidence="4 11">Belongs to the ATG8 family.</text>
</comment>
<evidence type="ECO:0000313" key="12">
    <source>
        <dbReference type="EMBL" id="RXH85943.1"/>
    </source>
</evidence>
<dbReference type="SUPFAM" id="SSF54236">
    <property type="entry name" value="Ubiquitin-like"/>
    <property type="match status" value="3"/>
</dbReference>
<name>A0A498IWW2_MALDO</name>
<evidence type="ECO:0000256" key="1">
    <source>
        <dbReference type="ARBA" id="ARBA00003307"/>
    </source>
</evidence>
<keyword evidence="7" id="KW-0813">Transport</keyword>
<dbReference type="GO" id="GO:0015031">
    <property type="term" value="P:protein transport"/>
    <property type="evidence" value="ECO:0007669"/>
    <property type="project" value="UniProtKB-KW"/>
</dbReference>
<evidence type="ECO:0000313" key="13">
    <source>
        <dbReference type="Proteomes" id="UP000290289"/>
    </source>
</evidence>
<evidence type="ECO:0000256" key="5">
    <source>
        <dbReference type="ARBA" id="ARBA00022701"/>
    </source>
</evidence>
<evidence type="ECO:0000256" key="10">
    <source>
        <dbReference type="ARBA" id="ARBA00023288"/>
    </source>
</evidence>
<accession>A0A498IWW2</accession>
<protein>
    <recommendedName>
        <fullName evidence="11">Autophagy-related protein</fullName>
    </recommendedName>
</protein>
<evidence type="ECO:0000256" key="6">
    <source>
        <dbReference type="ARBA" id="ARBA00022786"/>
    </source>
</evidence>
<dbReference type="Proteomes" id="UP000290289">
    <property type="component" value="Chromosome 10"/>
</dbReference>
<evidence type="ECO:0000256" key="11">
    <source>
        <dbReference type="RuleBase" id="RU004384"/>
    </source>
</evidence>
<reference evidence="12 13" key="1">
    <citation type="submission" date="2018-10" db="EMBL/GenBank/DDBJ databases">
        <title>A high-quality apple genome assembly.</title>
        <authorList>
            <person name="Hu J."/>
        </authorList>
    </citation>
    <scope>NUCLEOTIDE SEQUENCE [LARGE SCALE GENOMIC DNA]</scope>
    <source>
        <strain evidence="13">cv. HFTH1</strain>
        <tissue evidence="12">Young leaf</tissue>
    </source>
</reference>
<sequence length="551" mass="63382">MKKRRKDGKAIQTSREVLEESFRKEGFSPPRACSRPLVVLDPWNSSIYKSTVAALADEKSFAEKCHRYPQHYNEAKYRRILEANKPRTLDAWKLRDAHPLCTPVIVQKDPSSDIPDITNVTHFLLEPDMTLPEFADCIRSFLSDFEPEWPIYVYFKNTVPETGALMSAIDEKNKDDDGFLRVTYGADWKKEGVVFRSGDIPRIKELDGRNALKRSFDEVLERRISDAKKMRQWYPSHVPVIVEKDGSSGLPELDAKKYQVHGDVTLEEFVGYLQTKVASKDPLFVYFKNTEHPNGTLMSAIDEENRDEDGFLRMTYCGTRQRLDALKISESVTSREVLEESFRKQGFSPPRACSRPLVFLDPWNSSIYKSTVAALANEESFAEKCRRYPQHYNEAEYRRILEANKPRTLDAWKLRDAHPLCTPVIVQKDPSSDIPDITNVTHFLLEPDMTLPEFADCIRSFLSDFEPEWPIYVYFKNTVPETGALMSAIDEKNKDDDGFLRVTYSADWKKEGVVFRSGDIPRIKELDGRNALKRSFDEGYFGGAGTAYFRC</sequence>